<proteinExistence type="inferred from homology"/>
<dbReference type="FunFam" id="3.40.50.720:FF:000191">
    <property type="entry name" value="Methylglyoxal reductase (NADPH-dependent)"/>
    <property type="match status" value="1"/>
</dbReference>
<dbReference type="InterPro" id="IPR050425">
    <property type="entry name" value="NAD(P)_dehydrat-like"/>
</dbReference>
<feature type="domain" description="NAD-dependent epimerase/dehydratase" evidence="3">
    <location>
        <begin position="5"/>
        <end position="251"/>
    </location>
</feature>
<dbReference type="Proteomes" id="UP000094112">
    <property type="component" value="Unassembled WGS sequence"/>
</dbReference>
<gene>
    <name evidence="4" type="ORF">WICANDRAFT_61772</name>
</gene>
<dbReference type="InterPro" id="IPR001509">
    <property type="entry name" value="Epimerase_deHydtase"/>
</dbReference>
<dbReference type="EMBL" id="KV454209">
    <property type="protein sequence ID" value="ODQ61211.1"/>
    <property type="molecule type" value="Genomic_DNA"/>
</dbReference>
<dbReference type="GeneID" id="30200490"/>
<dbReference type="RefSeq" id="XP_019040418.1">
    <property type="nucleotide sequence ID" value="XM_019183244.1"/>
</dbReference>
<dbReference type="AlphaFoldDB" id="A0A1E3P701"/>
<sequence length="336" mass="37791">MGSTVLITGATGFIATHIIDLLIKEGYDVIGTVRSVDKGEQIQKLFGKEHFKYVIVKDLVNSKDDFNKVFIENPNIETVIHTASAVFITDKIQELIVDPAVKGTENILDTIKTHGGNVKSFVYTSSIGAIITPSSDQMGITRDESTWNVATWDQSKFHPLTGYMFAKTQAERAVWKFAEENTNIRVASVNPSYVFGPQVSNEFVKKTLNSSNEVINTLLRDGENYVKTTAHWVDVRDVAKAHLYAFTKENTKNKRLIMKEGEMTEQTILDIINSKFPQLYGKIARGEPGSDVEIWEKKNLLDNTKTLEILGFDQISLEKSVVDTVQQILDNKVYEF</sequence>
<dbReference type="STRING" id="683960.A0A1E3P701"/>
<evidence type="ECO:0000256" key="1">
    <source>
        <dbReference type="ARBA" id="ARBA00023002"/>
    </source>
</evidence>
<accession>A0A1E3P701</accession>
<keyword evidence="5" id="KW-1185">Reference proteome</keyword>
<dbReference type="SUPFAM" id="SSF51735">
    <property type="entry name" value="NAD(P)-binding Rossmann-fold domains"/>
    <property type="match status" value="1"/>
</dbReference>
<name>A0A1E3P701_WICAA</name>
<dbReference type="OrthoDB" id="2735536at2759"/>
<dbReference type="InterPro" id="IPR036291">
    <property type="entry name" value="NAD(P)-bd_dom_sf"/>
</dbReference>
<dbReference type="Pfam" id="PF01370">
    <property type="entry name" value="Epimerase"/>
    <property type="match status" value="1"/>
</dbReference>
<dbReference type="GO" id="GO:0016616">
    <property type="term" value="F:oxidoreductase activity, acting on the CH-OH group of donors, NAD or NADP as acceptor"/>
    <property type="evidence" value="ECO:0007669"/>
    <property type="project" value="TreeGrafter"/>
</dbReference>
<dbReference type="Gene3D" id="3.40.50.720">
    <property type="entry name" value="NAD(P)-binding Rossmann-like Domain"/>
    <property type="match status" value="1"/>
</dbReference>
<dbReference type="PANTHER" id="PTHR10366:SF564">
    <property type="entry name" value="STEROL-4-ALPHA-CARBOXYLATE 3-DEHYDROGENASE, DECARBOXYLATING"/>
    <property type="match status" value="1"/>
</dbReference>
<organism evidence="4 5">
    <name type="scientific">Wickerhamomyces anomalus (strain ATCC 58044 / CBS 1984 / NCYC 433 / NRRL Y-366-8)</name>
    <name type="common">Yeast</name>
    <name type="synonym">Hansenula anomala</name>
    <dbReference type="NCBI Taxonomy" id="683960"/>
    <lineage>
        <taxon>Eukaryota</taxon>
        <taxon>Fungi</taxon>
        <taxon>Dikarya</taxon>
        <taxon>Ascomycota</taxon>
        <taxon>Saccharomycotina</taxon>
        <taxon>Saccharomycetes</taxon>
        <taxon>Phaffomycetales</taxon>
        <taxon>Wickerhamomycetaceae</taxon>
        <taxon>Wickerhamomyces</taxon>
    </lineage>
</organism>
<keyword evidence="1" id="KW-0560">Oxidoreductase</keyword>
<evidence type="ECO:0000313" key="5">
    <source>
        <dbReference type="Proteomes" id="UP000094112"/>
    </source>
</evidence>
<evidence type="ECO:0000313" key="4">
    <source>
        <dbReference type="EMBL" id="ODQ61211.1"/>
    </source>
</evidence>
<protein>
    <recommendedName>
        <fullName evidence="3">NAD-dependent epimerase/dehydratase domain-containing protein</fullName>
    </recommendedName>
</protein>
<reference evidence="4 5" key="1">
    <citation type="journal article" date="2016" name="Proc. Natl. Acad. Sci. U.S.A.">
        <title>Comparative genomics of biotechnologically important yeasts.</title>
        <authorList>
            <person name="Riley R."/>
            <person name="Haridas S."/>
            <person name="Wolfe K.H."/>
            <person name="Lopes M.R."/>
            <person name="Hittinger C.T."/>
            <person name="Goeker M."/>
            <person name="Salamov A.A."/>
            <person name="Wisecaver J.H."/>
            <person name="Long T.M."/>
            <person name="Calvey C.H."/>
            <person name="Aerts A.L."/>
            <person name="Barry K.W."/>
            <person name="Choi C."/>
            <person name="Clum A."/>
            <person name="Coughlan A.Y."/>
            <person name="Deshpande S."/>
            <person name="Douglass A.P."/>
            <person name="Hanson S.J."/>
            <person name="Klenk H.-P."/>
            <person name="LaButti K.M."/>
            <person name="Lapidus A."/>
            <person name="Lindquist E.A."/>
            <person name="Lipzen A.M."/>
            <person name="Meier-Kolthoff J.P."/>
            <person name="Ohm R.A."/>
            <person name="Otillar R.P."/>
            <person name="Pangilinan J.L."/>
            <person name="Peng Y."/>
            <person name="Rokas A."/>
            <person name="Rosa C.A."/>
            <person name="Scheuner C."/>
            <person name="Sibirny A.A."/>
            <person name="Slot J.C."/>
            <person name="Stielow J.B."/>
            <person name="Sun H."/>
            <person name="Kurtzman C.P."/>
            <person name="Blackwell M."/>
            <person name="Grigoriev I.V."/>
            <person name="Jeffries T.W."/>
        </authorList>
    </citation>
    <scope>NUCLEOTIDE SEQUENCE [LARGE SCALE GENOMIC DNA]</scope>
    <source>
        <strain evidence="5">ATCC 58044 / CBS 1984 / NCYC 433 / NRRL Y-366-8</strain>
    </source>
</reference>
<evidence type="ECO:0000256" key="2">
    <source>
        <dbReference type="ARBA" id="ARBA00023445"/>
    </source>
</evidence>
<dbReference type="PANTHER" id="PTHR10366">
    <property type="entry name" value="NAD DEPENDENT EPIMERASE/DEHYDRATASE"/>
    <property type="match status" value="1"/>
</dbReference>
<evidence type="ECO:0000259" key="3">
    <source>
        <dbReference type="Pfam" id="PF01370"/>
    </source>
</evidence>
<comment type="similarity">
    <text evidence="2">Belongs to the NAD(P)-dependent epimerase/dehydratase family. Dihydroflavonol-4-reductase subfamily.</text>
</comment>